<evidence type="ECO:0000313" key="6">
    <source>
        <dbReference type="EMBL" id="XCD18908.1"/>
    </source>
</evidence>
<dbReference type="Pfam" id="PF17963">
    <property type="entry name" value="Big_9"/>
    <property type="match status" value="1"/>
</dbReference>
<dbReference type="SUPFAM" id="SSF51120">
    <property type="entry name" value="beta-Roll"/>
    <property type="match status" value="1"/>
</dbReference>
<reference evidence="6" key="1">
    <citation type="submission" date="2023-01" db="EMBL/GenBank/DDBJ databases">
        <title>Vibrio sp. CB1-14 genome sequencing.</title>
        <authorList>
            <person name="Otstavnykh N."/>
            <person name="Isaeva M."/>
            <person name="Meleshko D."/>
        </authorList>
    </citation>
    <scope>NUCLEOTIDE SEQUENCE</scope>
    <source>
        <strain evidence="6">CB1-14</strain>
    </source>
</reference>
<keyword evidence="1" id="KW-0732">Signal</keyword>
<dbReference type="Gene3D" id="2.60.40.2030">
    <property type="match status" value="10"/>
</dbReference>
<dbReference type="InterPro" id="IPR018511">
    <property type="entry name" value="Hemolysin-typ_Ca-bd_CS"/>
</dbReference>
<dbReference type="Gene3D" id="2.60.40.2810">
    <property type="match status" value="1"/>
</dbReference>
<dbReference type="InterPro" id="IPR003644">
    <property type="entry name" value="Calx_beta"/>
</dbReference>
<organism evidence="6">
    <name type="scientific">Vibrio chaetopteri</name>
    <dbReference type="NCBI Taxonomy" id="3016528"/>
    <lineage>
        <taxon>Bacteria</taxon>
        <taxon>Pseudomonadati</taxon>
        <taxon>Pseudomonadota</taxon>
        <taxon>Gammaproteobacteria</taxon>
        <taxon>Vibrionales</taxon>
        <taxon>Vibrionaceae</taxon>
        <taxon>Vibrio</taxon>
    </lineage>
</organism>
<dbReference type="GO" id="GO:0016020">
    <property type="term" value="C:membrane"/>
    <property type="evidence" value="ECO:0007669"/>
    <property type="project" value="InterPro"/>
</dbReference>
<dbReference type="GO" id="GO:0005509">
    <property type="term" value="F:calcium ion binding"/>
    <property type="evidence" value="ECO:0007669"/>
    <property type="project" value="InterPro"/>
</dbReference>
<evidence type="ECO:0000256" key="4">
    <source>
        <dbReference type="SAM" id="MobiDB-lite"/>
    </source>
</evidence>
<evidence type="ECO:0000259" key="5">
    <source>
        <dbReference type="Pfam" id="PF03160"/>
    </source>
</evidence>
<feature type="domain" description="Calx-beta" evidence="5">
    <location>
        <begin position="2683"/>
        <end position="2728"/>
    </location>
</feature>
<dbReference type="GO" id="GO:0007154">
    <property type="term" value="P:cell communication"/>
    <property type="evidence" value="ECO:0007669"/>
    <property type="project" value="InterPro"/>
</dbReference>
<dbReference type="Pfam" id="PF00353">
    <property type="entry name" value="HemolysinCabind"/>
    <property type="match status" value="1"/>
</dbReference>
<proteinExistence type="predicted"/>
<evidence type="ECO:0000256" key="1">
    <source>
        <dbReference type="ARBA" id="ARBA00022729"/>
    </source>
</evidence>
<feature type="domain" description="Calx-beta" evidence="5">
    <location>
        <begin position="2805"/>
        <end position="2848"/>
    </location>
</feature>
<accession>A0AAU8BQI8</accession>
<sequence>MSTISLASLVQVSGTLIVDAQGNLTVLPEGTAPRPGDVVIDILDNVEVGEELNIKLVQPDGEGQTVNVGDVDAEAIIAQIEQGEDPTQNEEEAPAAGEEGGSSPIAIGSISRAGAQTLAATNFDTSGLQAQGLTETQSLTLLDALGFVPPVVTAVTMASDRPGVDEGTNFDFNVSLSEAPPLAINIIIQLPESLDVDLESISFSEGVTISGGVLNVPAGVVTFNIVIPTVDDDIVEATENYTFFVGGIEASGEIYDNDKPAVLSVVPEGGENGVVEGGNLVFTVTLSEETLTEVQYALNLPESTDVDLTTISFTVGVTLVDGNLNVPIGVTTFDIILPTVDDQLVEPTETYVFDVEGVSSTGTILDNDKPSVQSVEVAGDDDSVVEGENLVFNVTLSEPTLSPVEYPLSLPLSLDVDTADISFTNGVTLVDGMVNVPVGVTTFDIILPTVDDNLVEPTETYTLNLDGVESTGSIVDNDKPSVTSIDVAGDTDSVVEGENLIFSVTLSEETLSPVEYPLTLPDSDDVNTSDISFTNDVTLVDGMLNVPVGVTTFDIILPTVDDQLVEPTETYTLNVDGVESTGSIFDNDKPSVTLIDVAGEDDSVVEGSNLVFSVTLSEQTQSPVQYPLTLPASPDVDTTNISFSNGVTLTDGMLNVPAGITTFNIVVPTVDDELVEPTETYTLSVDGIDSTGTILDNDKPSISSIDVAGGDDSVVEGNDLVFNVTLSEQTLSPVKYPLSLPVSEDVDTSNISFTNGVTLVDGMVNVPIGVTTFDIVLPTVDDDIVEATETYTLSLDSVDATGSILDNDKATVTSVAISDDTVEEGGNLIFNVTLSEQTLSPVEYPLTLPASDDINTAGITFTNDVTLVGGMINVPIGVTTFDIILPTVDDEIVEATEFYDLQVDGVSSTGTILDNDKPTITSIDVSGEDDSVVEGNNLVFSVVLSEETQSAVNYQLDLPLSPDVITSDVSFSNDVTLVDGVLNVPAGVTQFDIVLPTVDDELVEPTETYTLSVDDVQATGSILDNDKPSITSIEVAGDDDSVIEGNDLVFNVTLSEQTLSPVEYPLTLPASPDVDIANISFTNGVTLANGMLTVPVGVTTFDIVLPTEDDTIVEPTETYMLTLDGVESTGTILDNDKPSIESIDVAGDDDSVVEGNDLVFNVTLSEQTLSPVEYPLTLPASLDVDISGISFSNGVTLVDGMLNVPIGVTTFNIALPTVDDTLVEPTETYTLTIDGVDSMGSILDNDKPFVTSVEVTNEDDSVTEGESLVFSVTLSEATQSPVEYPLALPESVDVDLANISFTNNVTLVGSNLNVPVGVTTFDIILPTVDDELVEPTETYTLSVDGVESTGSIVDNDKPSVISIDVGGDSDSVVEGENLIFSVTLSEATLSPVEYPLTLPDSDDVNTSSISFTNGVTLVDGKINVPVGVTTFDIILPTVDDQFVEPTESYTLNVDGVESTGNILDNDKPSVTLIDVAGEDDSVTEGDSLVFSVTLSEATQSPVEYPLSLPDSLDVDTSNVSFSNNVTLVGGSLNVPVGVTTFDIILPTVDDEFVEPTETYTLSVDGIDSTGTILDNDKPSITSIEVAGDDDSVIEGNDLVFNVTLSEQTLSPVEYPLTLPASPDVDIANISFTNGVTLANGMLTVPVGITTFDIVLPTEDDTIVEPTETYMLTLDGVESTGTILDNDKPSIESIDVAGDDDSVVEGNDLVFNVTLSEQTLSPVEYPLTLPASLDVDISGISFSNGVTLVDGMLNVPIGVTTFNIVLPTVDDTLVEPTETYTLTIDGVDSMGSILDNDKPFVTSVEVTNEDDSVTEGESLVFSVTLSEATQSPVEYPLSLPDSDDVNTSSISFTNGVTLVDGKINVPVGVTTFDIILPTVDDQFVEPTESYTLNVDGVESTGNILDNDKPSVTLIDVAGEDDSVVEGSNLVFSVTLSEQTQSPVQYPLTLPASPDVDTTNISFSNGVSLTDGMLNVPAGITTFDIIVPTVDDELVEPTETYTLSVDGIDSTGTILDNDKPSITSIEVAGDDDSVIEGNDLVFNVTLSEQTLSPVEYPLTLPASPDVDIANISFTNGVTLANGMLTVPVGITTFDIVLPTEDDTIVEPTETYMLTLDGVESTGTILDNDKPSIESIDVAGDDDSVVEGNDLVFNVTLSEQTLSPVEYPLTLPASLDVDISGISFSNGVTLVDGMLNVPIGVTTFNIVLPTVDDTLVEPTETYTLTIDGVDSMGSILDNDKPSITSIEVAGDDDSVVEGNDLVFNITLSEQTLSPVEYPLNLPISPDVDTANISFTNDVTLVDGVLNVPVGVTTFDIVLPTVDDALVEPVETYTLTLDGVSATGSIIDNDNTDPIAENDPEGLDRTIGTVGSEKPGWTFDTNDSDDLIDSVTASYDGSDTGYQVYGSDKLGIDGTSTGGPNEQIQYNRNEGKSEKLTIDLKAPAVGGSFSVTNLYADEGGTDNHEQGKWSAYLGDTLIASDYFSNEEGNAGIFNIDTGGFAFDRIEFEAVEFTDGAARGNDSSDYFLQGVSFDGADAYVFAQGQEVRIPLSEILANDSDPDGHSFSVTSIFGESLGDAYIDGNDVVFELPDEFIGNAQFQYQITDERGGTDTATVSVLINPAPVAVDIIAFEADNNDVTEGDSFIYNVTLDGTTSVKTFFDIAFGAGSDSASANDIDLSSLDFSDEVTYNAVTGELEIPAGVSSFSIELPTVDDNRFENTEDFTLTIGGQSLAGNILDNDDVTLTLTGGGEVSEDAGSVEYVLGLSNPSDVPLTVTLERIDDTTDSGDFTTTTASYNNGSEDVTLDIVNNQIVIPAGVTAVDINVGIVDDDVYEQDEDFSLKVTEPAGLTTNGETGITVGATISDDGEIDGESDGDNDNLAPVIDLDDSEAGTGYLATFTEGDDPIMVVDSDIVIDDDIDVITKAEIKLTNPQASDSLQVVGSLPTGLDVTRVTIAGALVLTISGEGSSADYEAALQLLQFDNDSEDPNSVDRNIEITVFDDQGLASNVATSTINVVPVNDPPESEDFSFSVDGNDPVSVVFDTGTGTIEGEGSDHISDIEDDADGKQVKVTITELPVGGTLFYNGVAINQSNVENGDAFDPTHITYQPDSNAQGFVLGTKVIPTDSDLESTRDEFYNWGDKVDGKNRVLELENGDSITISSDKGNLTQYRGDVQANHVGHGLGIGGGHGINEGETLTIDFTQRPATHVELGLDGMGGYFLSGLGGDNESSVTVEVMLSDGKAIDYIPNVQKFTSGNDELFHVLNFSVDDLVGASEGVLITGVSLGTYGAGNWELRYLDTALNDSFKYTAVDSDQGESAVSVVTIIDERDNNAPPTLDLDLSAVGTGFDAIFTEGDEPLTIVDTDITIFDENNVISSAELIFTNPQTGDVFGLNATDNPLLSGIMYTTETLESGAIKITLTGDASAEDYEAAISLVQFENTSQSPSQDDRIIEITTFDDASEPSNTAVSTISVTGVADVTVAAASGFEDSKIDLDISLPAGSAAESIVISNIPTGAKIFDGNSELTVTDNSVSVTPLMLDTLTVQPPEDSDVDFTLLVTGLDALNQEVEAHDLEVVVKPVTDTPILQVSGDEIVASIDFENVTLNRSWRGDVTETELSSNGSVGTWGTNNPGGIVEVSQEGVYLGGNAQDRDNQLFEIEGRRGKDDSLFTEFDGKGGQFYELNFDVAARRVNDSPLKVFLVDEEDNRTELFEFDDSVNRDWNDVQEFFQVPKDGTYRIEFESEQDDSYGALLDNIVLSARSNVGYEDTYIDISDIVANLTDTDGSESLTLLIQGLPQGAIVTNGTQTSIAGANGKVDISDWSNLDDLQIQVADKGTYPLTITATASEGDTTFSPADKSESELIDLIVLEAPTSVEPNTPPLVTDFEFFAPDDTIPLNFADFVTDAEDDVSNDKDSLVEIVGEPEFGQLYFLSGTGERFDLDVGDLVEDTTNIYYDLEVGFDVSALGYNHQGQDPFGNGVEVTGGTYTGDKPHIGVEMEEIAFDGAGAAKQSGFFTKRDDENGQGKETEAKQNEFMSIRFTAGMMTRALVGVGSLTGQFSAAANGNGAAQIFVYLYAGGTLLDETPIVMDNSTIVDHQAVIEVTSTLPFDEMRIMPYNAEGQDAGFVLQSLTVTDGEVADAFDYRAVDSNGLQSDDTATVNVNIVPNGNVADVEEVDYAVQGGSGVTVIHGTDGDDVLEGGLGNDVLTGGLGNDTFKWGADDLDGSYDVVTDFSQVDGNRDILDLTDVFEGSGETLDDLLDNNNITVTNTADETGTLVNINKDGKSVTIELEGVTGISSLSVPELSQIIIVLDT</sequence>
<protein>
    <submittedName>
        <fullName evidence="6">Ig-like domain-containing protein</fullName>
    </submittedName>
</protein>
<evidence type="ECO:0000256" key="3">
    <source>
        <dbReference type="ARBA" id="ARBA00022837"/>
    </source>
</evidence>
<dbReference type="Pfam" id="PF03160">
    <property type="entry name" value="Calx-beta"/>
    <property type="match status" value="4"/>
</dbReference>
<dbReference type="InterPro" id="IPR038081">
    <property type="entry name" value="CalX-like_sf"/>
</dbReference>
<keyword evidence="2" id="KW-0677">Repeat</keyword>
<name>A0AAU8BQI8_9VIBR</name>
<feature type="compositionally biased region" description="Low complexity" evidence="4">
    <location>
        <begin position="94"/>
        <end position="107"/>
    </location>
</feature>
<feature type="region of interest" description="Disordered" evidence="4">
    <location>
        <begin position="80"/>
        <end position="107"/>
    </location>
</feature>
<feature type="compositionally biased region" description="Acidic residues" evidence="4">
    <location>
        <begin position="82"/>
        <end position="93"/>
    </location>
</feature>
<keyword evidence="3" id="KW-0106">Calcium</keyword>
<dbReference type="PROSITE" id="PS00330">
    <property type="entry name" value="HEMOLYSIN_CALCIUM"/>
    <property type="match status" value="1"/>
</dbReference>
<feature type="domain" description="Calx-beta" evidence="5">
    <location>
        <begin position="976"/>
        <end position="1021"/>
    </location>
</feature>
<evidence type="ECO:0000256" key="2">
    <source>
        <dbReference type="ARBA" id="ARBA00022737"/>
    </source>
</evidence>
<dbReference type="KEGG" id="vck:PG915_19405"/>
<gene>
    <name evidence="6" type="ORF">PG915_19405</name>
</gene>
<dbReference type="SUPFAM" id="SSF141072">
    <property type="entry name" value="CalX-like"/>
    <property type="match status" value="21"/>
</dbReference>
<dbReference type="RefSeq" id="WP_353500043.1">
    <property type="nucleotide sequence ID" value="NZ_CP115921.1"/>
</dbReference>
<feature type="domain" description="Calx-beta" evidence="5">
    <location>
        <begin position="769"/>
        <end position="813"/>
    </location>
</feature>
<dbReference type="InterPro" id="IPR001343">
    <property type="entry name" value="Hemolysn_Ca-bd"/>
</dbReference>
<dbReference type="InterPro" id="IPR011049">
    <property type="entry name" value="Serralysin-like_metalloprot_C"/>
</dbReference>
<dbReference type="EMBL" id="CP115921">
    <property type="protein sequence ID" value="XCD18908.1"/>
    <property type="molecule type" value="Genomic_DNA"/>
</dbReference>